<organism evidence="2 3">
    <name type="scientific">Pelobates cultripes</name>
    <name type="common">Western spadefoot toad</name>
    <dbReference type="NCBI Taxonomy" id="61616"/>
    <lineage>
        <taxon>Eukaryota</taxon>
        <taxon>Metazoa</taxon>
        <taxon>Chordata</taxon>
        <taxon>Craniata</taxon>
        <taxon>Vertebrata</taxon>
        <taxon>Euteleostomi</taxon>
        <taxon>Amphibia</taxon>
        <taxon>Batrachia</taxon>
        <taxon>Anura</taxon>
        <taxon>Pelobatoidea</taxon>
        <taxon>Pelobatidae</taxon>
        <taxon>Pelobates</taxon>
    </lineage>
</organism>
<protein>
    <submittedName>
        <fullName evidence="2">Uncharacterized protein</fullName>
    </submittedName>
</protein>
<feature type="non-terminal residue" evidence="2">
    <location>
        <position position="1"/>
    </location>
</feature>
<sequence length="83" mass="9016">LPLSPIITSPCPTHRAGAPCGGVPQLPIHGPPHPWNPISQPTLYPLHHLTAPAQEQQASELNHLTHTPQNTRNPITTKHQEPT</sequence>
<proteinExistence type="predicted"/>
<dbReference type="EMBL" id="OW240915">
    <property type="protein sequence ID" value="CAH2282690.1"/>
    <property type="molecule type" value="Genomic_DNA"/>
</dbReference>
<accession>A0AAD1RW99</accession>
<gene>
    <name evidence="2" type="ORF">PECUL_23A022955</name>
</gene>
<evidence type="ECO:0000313" key="3">
    <source>
        <dbReference type="Proteomes" id="UP001295444"/>
    </source>
</evidence>
<feature type="non-terminal residue" evidence="2">
    <location>
        <position position="83"/>
    </location>
</feature>
<evidence type="ECO:0000313" key="2">
    <source>
        <dbReference type="EMBL" id="CAH2282690.1"/>
    </source>
</evidence>
<dbReference type="Proteomes" id="UP001295444">
    <property type="component" value="Chromosome 04"/>
</dbReference>
<feature type="compositionally biased region" description="Polar residues" evidence="1">
    <location>
        <begin position="53"/>
        <end position="77"/>
    </location>
</feature>
<dbReference type="AlphaFoldDB" id="A0AAD1RW99"/>
<keyword evidence="3" id="KW-1185">Reference proteome</keyword>
<reference evidence="2" key="1">
    <citation type="submission" date="2022-03" db="EMBL/GenBank/DDBJ databases">
        <authorList>
            <person name="Alioto T."/>
            <person name="Alioto T."/>
            <person name="Gomez Garrido J."/>
        </authorList>
    </citation>
    <scope>NUCLEOTIDE SEQUENCE</scope>
</reference>
<evidence type="ECO:0000256" key="1">
    <source>
        <dbReference type="SAM" id="MobiDB-lite"/>
    </source>
</evidence>
<feature type="region of interest" description="Disordered" evidence="1">
    <location>
        <begin position="52"/>
        <end position="83"/>
    </location>
</feature>
<name>A0AAD1RW99_PELCU</name>